<proteinExistence type="predicted"/>
<feature type="transmembrane region" description="Helical" evidence="3">
    <location>
        <begin position="137"/>
        <end position="159"/>
    </location>
</feature>
<dbReference type="InterPro" id="IPR009057">
    <property type="entry name" value="Homeodomain-like_sf"/>
</dbReference>
<accession>A0A1G7MI78</accession>
<evidence type="ECO:0000259" key="4">
    <source>
        <dbReference type="PROSITE" id="PS50977"/>
    </source>
</evidence>
<dbReference type="SUPFAM" id="SSF46689">
    <property type="entry name" value="Homeodomain-like"/>
    <property type="match status" value="1"/>
</dbReference>
<dbReference type="Proteomes" id="UP000198748">
    <property type="component" value="Unassembled WGS sequence"/>
</dbReference>
<dbReference type="PROSITE" id="PS50977">
    <property type="entry name" value="HTH_TETR_2"/>
    <property type="match status" value="1"/>
</dbReference>
<evidence type="ECO:0000313" key="6">
    <source>
        <dbReference type="Proteomes" id="UP000198748"/>
    </source>
</evidence>
<dbReference type="Pfam" id="PF00440">
    <property type="entry name" value="TetR_N"/>
    <property type="match status" value="1"/>
</dbReference>
<organism evidence="5 6">
    <name type="scientific">Dyadobacter soli</name>
    <dbReference type="NCBI Taxonomy" id="659014"/>
    <lineage>
        <taxon>Bacteria</taxon>
        <taxon>Pseudomonadati</taxon>
        <taxon>Bacteroidota</taxon>
        <taxon>Cytophagia</taxon>
        <taxon>Cytophagales</taxon>
        <taxon>Spirosomataceae</taxon>
        <taxon>Dyadobacter</taxon>
    </lineage>
</organism>
<evidence type="ECO:0000256" key="2">
    <source>
        <dbReference type="PROSITE-ProRule" id="PRU00335"/>
    </source>
</evidence>
<keyword evidence="1 2" id="KW-0238">DNA-binding</keyword>
<feature type="domain" description="HTH tetR-type" evidence="4">
    <location>
        <begin position="1"/>
        <end position="55"/>
    </location>
</feature>
<keyword evidence="3" id="KW-1133">Transmembrane helix</keyword>
<name>A0A1G7MI78_9BACT</name>
<dbReference type="GO" id="GO:0003677">
    <property type="term" value="F:DNA binding"/>
    <property type="evidence" value="ECO:0007669"/>
    <property type="project" value="UniProtKB-UniRule"/>
</dbReference>
<dbReference type="Gene3D" id="1.10.357.10">
    <property type="entry name" value="Tetracycline Repressor, domain 2"/>
    <property type="match status" value="1"/>
</dbReference>
<dbReference type="EMBL" id="FNAN01000011">
    <property type="protein sequence ID" value="SDF61421.1"/>
    <property type="molecule type" value="Genomic_DNA"/>
</dbReference>
<sequence length="187" mass="20039">MLDAVGQIISAGGTARVTTQLVADLAGVNKVLVYRYFGSVENLIEQYFTAVSDLLPPACEFLNAVDDGTCRQSEEQVLAGALKFVLCQVWENSSCQQILRREVVTGKLTSSALLDYLAIKVRSSSGSADSEPLRSSLIALVYSAICYLGLAIAHGRAVGIDLRSKGAKKKVEILIEDIVKAVLGQQC</sequence>
<keyword evidence="3" id="KW-0812">Transmembrane</keyword>
<dbReference type="STRING" id="659014.SAMN04487996_111279"/>
<evidence type="ECO:0000313" key="5">
    <source>
        <dbReference type="EMBL" id="SDF61421.1"/>
    </source>
</evidence>
<gene>
    <name evidence="5" type="ORF">SAMN04487996_111279</name>
</gene>
<feature type="DNA-binding region" description="H-T-H motif" evidence="2">
    <location>
        <begin position="18"/>
        <end position="37"/>
    </location>
</feature>
<evidence type="ECO:0000256" key="1">
    <source>
        <dbReference type="ARBA" id="ARBA00023125"/>
    </source>
</evidence>
<keyword evidence="6" id="KW-1185">Reference proteome</keyword>
<keyword evidence="3" id="KW-0472">Membrane</keyword>
<evidence type="ECO:0000256" key="3">
    <source>
        <dbReference type="SAM" id="Phobius"/>
    </source>
</evidence>
<dbReference type="InterPro" id="IPR001647">
    <property type="entry name" value="HTH_TetR"/>
</dbReference>
<protein>
    <submittedName>
        <fullName evidence="5">Transcriptional regulator, TetR family</fullName>
    </submittedName>
</protein>
<reference evidence="6" key="1">
    <citation type="submission" date="2016-10" db="EMBL/GenBank/DDBJ databases">
        <authorList>
            <person name="Varghese N."/>
            <person name="Submissions S."/>
        </authorList>
    </citation>
    <scope>NUCLEOTIDE SEQUENCE [LARGE SCALE GENOMIC DNA]</scope>
    <source>
        <strain evidence="6">DSM 25329</strain>
    </source>
</reference>
<dbReference type="AlphaFoldDB" id="A0A1G7MI78"/>